<dbReference type="OrthoDB" id="9789980at2"/>
<organism evidence="2 4">
    <name type="scientific">Aerococcus sanguinicola</name>
    <dbReference type="NCBI Taxonomy" id="119206"/>
    <lineage>
        <taxon>Bacteria</taxon>
        <taxon>Bacillati</taxon>
        <taxon>Bacillota</taxon>
        <taxon>Bacilli</taxon>
        <taxon>Lactobacillales</taxon>
        <taxon>Aerococcaceae</taxon>
        <taxon>Aerococcus</taxon>
    </lineage>
</organism>
<evidence type="ECO:0000313" key="3">
    <source>
        <dbReference type="EMBL" id="PKZ20746.1"/>
    </source>
</evidence>
<feature type="domain" description="Immunity protein Imm33" evidence="1">
    <location>
        <begin position="11"/>
        <end position="88"/>
    </location>
</feature>
<dbReference type="EMBL" id="CP014160">
    <property type="protein sequence ID" value="AMB93979.1"/>
    <property type="molecule type" value="Genomic_DNA"/>
</dbReference>
<dbReference type="Proteomes" id="UP000234239">
    <property type="component" value="Unassembled WGS sequence"/>
</dbReference>
<dbReference type="EMBL" id="PKGY01000006">
    <property type="protein sequence ID" value="PKZ20746.1"/>
    <property type="molecule type" value="Genomic_DNA"/>
</dbReference>
<accession>A0A0X8FB95</accession>
<evidence type="ECO:0000313" key="2">
    <source>
        <dbReference type="EMBL" id="AMB93979.1"/>
    </source>
</evidence>
<protein>
    <submittedName>
        <fullName evidence="3">DUF2185 domain-containing protein</fullName>
    </submittedName>
</protein>
<evidence type="ECO:0000313" key="5">
    <source>
        <dbReference type="Proteomes" id="UP000234239"/>
    </source>
</evidence>
<reference evidence="2 4" key="1">
    <citation type="journal article" date="2016" name="Genome Announc.">
        <title>Complete Genome Sequences of Aerococcus christensenii CCUG 28831T, Aerococcus sanguinicola CCUG 43001T, Aerococcus urinae CCUG 36881T, Aerococcus urinaeequi CCUG 28094T, Aerococcus urinaehominis CCUG 42038 BT, and Aerococcus viridans CCUG 4311T.</title>
        <authorList>
            <person name="Carkaci D."/>
            <person name="Dargis R."/>
            <person name="Nielsen X.C."/>
            <person name="Skovgaard O."/>
            <person name="Fuursted K."/>
            <person name="Christensen J.J."/>
        </authorList>
    </citation>
    <scope>NUCLEOTIDE SEQUENCE [LARGE SCALE GENOMIC DNA]</scope>
    <source>
        <strain evidence="2 4">CCUG43001</strain>
    </source>
</reference>
<proteinExistence type="predicted"/>
<dbReference type="AlphaFoldDB" id="A0A0X8FB95"/>
<sequence length="283" mass="32939">MKQWIPNGGQCAASRTLLKKQGALLWAWREAGRFDGDSGWRFLSERDNQVSLMDEKSMVYVDINRVAQIEPAISGIYHYPQGADFQFSAYYGKHFVYNDSLEKVEMVTSQADLPFKDPSFRQHFPDFVHAHERRIREEFALSEEEISQLSGLQKEVDHLINVLMGTRTDTPKSLEIYILVGILLGYFMERQAASPLPSDKVHHVIATVIYRRFDLAMAQIKDYLLAYQEAKTQEDRMSERQVLRYGRLVYDWMAAKELESANKEYNALVNHHYKAQLKKQKHL</sequence>
<reference evidence="3 5" key="3">
    <citation type="submission" date="2017-12" db="EMBL/GenBank/DDBJ databases">
        <title>Phylogenetic diversity of female urinary microbiome.</title>
        <authorList>
            <person name="Thomas-White K."/>
            <person name="Wolfe A.J."/>
        </authorList>
    </citation>
    <scope>NUCLEOTIDE SEQUENCE [LARGE SCALE GENOMIC DNA]</scope>
    <source>
        <strain evidence="3 5">UMB0139</strain>
    </source>
</reference>
<evidence type="ECO:0000313" key="4">
    <source>
        <dbReference type="Proteomes" id="UP000069912"/>
    </source>
</evidence>
<name>A0A0X8FB95_9LACT</name>
<dbReference type="KEGG" id="asan:AWM72_03990"/>
<dbReference type="RefSeq" id="WP_067973553.1">
    <property type="nucleotide sequence ID" value="NZ_CAJHKM010000005.1"/>
</dbReference>
<gene>
    <name evidence="2" type="ORF">AWM72_03990</name>
    <name evidence="3" type="ORF">CYJ28_08985</name>
</gene>
<reference evidence="4" key="2">
    <citation type="submission" date="2016-01" db="EMBL/GenBank/DDBJ databases">
        <title>Six Aerococcus type strain genome sequencing and assembly using PacBio and Illumina Hiseq.</title>
        <authorList>
            <person name="Carkaci D."/>
            <person name="Dargis R."/>
            <person name="Nielsen X.C."/>
            <person name="Skovgaard O."/>
            <person name="Fuursted K."/>
            <person name="Christensen J.J."/>
        </authorList>
    </citation>
    <scope>NUCLEOTIDE SEQUENCE [LARGE SCALE GENOMIC DNA]</scope>
    <source>
        <strain evidence="4">CCUG43001</strain>
    </source>
</reference>
<dbReference type="GeneID" id="92903232"/>
<dbReference type="Pfam" id="PF09951">
    <property type="entry name" value="Imm33"/>
    <property type="match status" value="1"/>
</dbReference>
<keyword evidence="4" id="KW-1185">Reference proteome</keyword>
<evidence type="ECO:0000259" key="1">
    <source>
        <dbReference type="Pfam" id="PF09951"/>
    </source>
</evidence>
<dbReference type="InterPro" id="IPR018689">
    <property type="entry name" value="Imm33_dom"/>
</dbReference>
<dbReference type="Proteomes" id="UP000069912">
    <property type="component" value="Chromosome"/>
</dbReference>